<feature type="region of interest" description="Disordered" evidence="1">
    <location>
        <begin position="150"/>
        <end position="184"/>
    </location>
</feature>
<protein>
    <submittedName>
        <fullName evidence="3">Early nodulin-75-like</fullName>
    </submittedName>
</protein>
<evidence type="ECO:0000256" key="1">
    <source>
        <dbReference type="SAM" id="MobiDB-lite"/>
    </source>
</evidence>
<evidence type="ECO:0000313" key="2">
    <source>
        <dbReference type="Proteomes" id="UP000504609"/>
    </source>
</evidence>
<sequence length="184" mass="20686">MPHRGRRRSRRGRGRPPIRRGGRGEANRSSSQEGSTTEPYALVPPPECAPLPQTVPPPEYAPPPQTVPPPEYASPPQAVPPPEYAPPPQTATQYDQDFMRLRKFAPSLADTKKKQTEKFVLGLNPKTRRMLEAFNPKTYEEALRRAKVLEEPPEEKKTEQTVVIGRKRPVHRIPTTAPETSISE</sequence>
<dbReference type="KEGG" id="cmos:111432610"/>
<feature type="region of interest" description="Disordered" evidence="1">
    <location>
        <begin position="1"/>
        <end position="93"/>
    </location>
</feature>
<dbReference type="Proteomes" id="UP000504609">
    <property type="component" value="Unplaced"/>
</dbReference>
<feature type="compositionally biased region" description="Basic and acidic residues" evidence="1">
    <location>
        <begin position="150"/>
        <end position="159"/>
    </location>
</feature>
<evidence type="ECO:0000313" key="3">
    <source>
        <dbReference type="RefSeq" id="XP_022925319.1"/>
    </source>
</evidence>
<accession>A0A6J1EBU1</accession>
<organism evidence="2 3">
    <name type="scientific">Cucurbita moschata</name>
    <name type="common">Winter crookneck squash</name>
    <name type="synonym">Cucurbita pepo var. moschata</name>
    <dbReference type="NCBI Taxonomy" id="3662"/>
    <lineage>
        <taxon>Eukaryota</taxon>
        <taxon>Viridiplantae</taxon>
        <taxon>Streptophyta</taxon>
        <taxon>Embryophyta</taxon>
        <taxon>Tracheophyta</taxon>
        <taxon>Spermatophyta</taxon>
        <taxon>Magnoliopsida</taxon>
        <taxon>eudicotyledons</taxon>
        <taxon>Gunneridae</taxon>
        <taxon>Pentapetalae</taxon>
        <taxon>rosids</taxon>
        <taxon>fabids</taxon>
        <taxon>Cucurbitales</taxon>
        <taxon>Cucurbitaceae</taxon>
        <taxon>Cucurbiteae</taxon>
        <taxon>Cucurbita</taxon>
    </lineage>
</organism>
<name>A0A6J1EBU1_CUCMO</name>
<proteinExistence type="predicted"/>
<gene>
    <name evidence="3" type="primary">LOC111432610</name>
</gene>
<dbReference type="GeneID" id="111432610"/>
<keyword evidence="2" id="KW-1185">Reference proteome</keyword>
<feature type="compositionally biased region" description="Polar residues" evidence="1">
    <location>
        <begin position="27"/>
        <end position="38"/>
    </location>
</feature>
<feature type="compositionally biased region" description="Basic residues" evidence="1">
    <location>
        <begin position="1"/>
        <end position="21"/>
    </location>
</feature>
<dbReference type="AlphaFoldDB" id="A0A6J1EBU1"/>
<dbReference type="RefSeq" id="XP_022925319.1">
    <property type="nucleotide sequence ID" value="XM_023069551.1"/>
</dbReference>
<reference evidence="3" key="1">
    <citation type="submission" date="2025-08" db="UniProtKB">
        <authorList>
            <consortium name="RefSeq"/>
        </authorList>
    </citation>
    <scope>IDENTIFICATION</scope>
    <source>
        <tissue evidence="3">Young leaves</tissue>
    </source>
</reference>
<feature type="compositionally biased region" description="Pro residues" evidence="1">
    <location>
        <begin position="42"/>
        <end position="89"/>
    </location>
</feature>